<evidence type="ECO:0000313" key="2">
    <source>
        <dbReference type="Proteomes" id="UP000694557"/>
    </source>
</evidence>
<organism evidence="1 2">
    <name type="scientific">Oncorhynchus kisutch</name>
    <name type="common">Coho salmon</name>
    <name type="synonym">Salmo kisutch</name>
    <dbReference type="NCBI Taxonomy" id="8019"/>
    <lineage>
        <taxon>Eukaryota</taxon>
        <taxon>Metazoa</taxon>
        <taxon>Chordata</taxon>
        <taxon>Craniata</taxon>
        <taxon>Vertebrata</taxon>
        <taxon>Euteleostomi</taxon>
        <taxon>Actinopterygii</taxon>
        <taxon>Neopterygii</taxon>
        <taxon>Teleostei</taxon>
        <taxon>Protacanthopterygii</taxon>
        <taxon>Salmoniformes</taxon>
        <taxon>Salmonidae</taxon>
        <taxon>Salmoninae</taxon>
        <taxon>Oncorhynchus</taxon>
    </lineage>
</organism>
<keyword evidence="2" id="KW-1185">Reference proteome</keyword>
<evidence type="ECO:0000313" key="1">
    <source>
        <dbReference type="Ensembl" id="ENSOKIP00005023748.1"/>
    </source>
</evidence>
<sequence>MYIYLISPPNHSSCILHYNTIRIYTSHMVLKRQGILPTPPLLCGQFQRHHHSIYLISSTDPRPVGRVLSKRPSSLAYSGLRLHVRKGMKFHFPPGFVDLSPQGADFSVGPLFRSTVITWPAIYFSQST</sequence>
<dbReference type="AlphaFoldDB" id="A0A8C7F9I0"/>
<accession>A0A8C7F9I0</accession>
<proteinExistence type="predicted"/>
<reference evidence="1" key="2">
    <citation type="submission" date="2025-09" db="UniProtKB">
        <authorList>
            <consortium name="Ensembl"/>
        </authorList>
    </citation>
    <scope>IDENTIFICATION</scope>
</reference>
<reference evidence="1" key="1">
    <citation type="submission" date="2025-08" db="UniProtKB">
        <authorList>
            <consortium name="Ensembl"/>
        </authorList>
    </citation>
    <scope>IDENTIFICATION</scope>
</reference>
<dbReference type="Ensembl" id="ENSOKIT00005025194.1">
    <property type="protein sequence ID" value="ENSOKIP00005023748.1"/>
    <property type="gene ID" value="ENSOKIG00005010415.1"/>
</dbReference>
<protein>
    <submittedName>
        <fullName evidence="1">Uncharacterized protein</fullName>
    </submittedName>
</protein>
<name>A0A8C7F9I0_ONCKI</name>
<dbReference type="Proteomes" id="UP000694557">
    <property type="component" value="Unassembled WGS sequence"/>
</dbReference>